<dbReference type="RefSeq" id="WP_095849438.1">
    <property type="nucleotide sequence ID" value="NZ_FUWU01000082.1"/>
</dbReference>
<sequence>MVFFGNYFEKEKAQVFTLEPTGRLCLDYPGNKETLVLKKGISENELFQLAKEGFEKFKTAFEKLDLPQDVLL</sequence>
<gene>
    <name evidence="1" type="ORF">SAMN02745108_02785</name>
</gene>
<dbReference type="EMBL" id="FUWU01000082">
    <property type="protein sequence ID" value="SKA17543.1"/>
    <property type="molecule type" value="Genomic_DNA"/>
</dbReference>
<dbReference type="AlphaFoldDB" id="A0A1T4RNM8"/>
<reference evidence="1 2" key="1">
    <citation type="submission" date="2017-02" db="EMBL/GenBank/DDBJ databases">
        <authorList>
            <person name="Peterson S.W."/>
        </authorList>
    </citation>
    <scope>NUCLEOTIDE SEQUENCE [LARGE SCALE GENOMIC DNA]</scope>
    <source>
        <strain evidence="1 2">ATCC 43854</strain>
    </source>
</reference>
<organism evidence="1 2">
    <name type="scientific">Fibrobacter intestinalis</name>
    <dbReference type="NCBI Taxonomy" id="28122"/>
    <lineage>
        <taxon>Bacteria</taxon>
        <taxon>Pseudomonadati</taxon>
        <taxon>Fibrobacterota</taxon>
        <taxon>Fibrobacteria</taxon>
        <taxon>Fibrobacterales</taxon>
        <taxon>Fibrobacteraceae</taxon>
        <taxon>Fibrobacter</taxon>
    </lineage>
</organism>
<accession>A0A1T4RNM8</accession>
<evidence type="ECO:0000313" key="1">
    <source>
        <dbReference type="EMBL" id="SKA17543.1"/>
    </source>
</evidence>
<dbReference type="STRING" id="28122.SAMN02745108_02785"/>
<name>A0A1T4RNM8_9BACT</name>
<dbReference type="Proteomes" id="UP000190449">
    <property type="component" value="Unassembled WGS sequence"/>
</dbReference>
<proteinExistence type="predicted"/>
<protein>
    <submittedName>
        <fullName evidence="1">Uncharacterized protein</fullName>
    </submittedName>
</protein>
<evidence type="ECO:0000313" key="2">
    <source>
        <dbReference type="Proteomes" id="UP000190449"/>
    </source>
</evidence>